<dbReference type="Proteomes" id="UP000561066">
    <property type="component" value="Unassembled WGS sequence"/>
</dbReference>
<evidence type="ECO:0000313" key="1">
    <source>
        <dbReference type="EMBL" id="MBB2174869.1"/>
    </source>
</evidence>
<dbReference type="Gene3D" id="3.30.470.20">
    <property type="entry name" value="ATP-grasp fold, B domain"/>
    <property type="match status" value="1"/>
</dbReference>
<proteinExistence type="predicted"/>
<dbReference type="AlphaFoldDB" id="A0A7W4P2K2"/>
<organism evidence="1 2">
    <name type="scientific">Gluconacetobacter johannae</name>
    <dbReference type="NCBI Taxonomy" id="112140"/>
    <lineage>
        <taxon>Bacteria</taxon>
        <taxon>Pseudomonadati</taxon>
        <taxon>Pseudomonadota</taxon>
        <taxon>Alphaproteobacteria</taxon>
        <taxon>Acetobacterales</taxon>
        <taxon>Acetobacteraceae</taxon>
        <taxon>Gluconacetobacter</taxon>
    </lineage>
</organism>
<reference evidence="1 2" key="1">
    <citation type="submission" date="2020-04" db="EMBL/GenBank/DDBJ databases">
        <title>Description of novel Gluconacetobacter.</title>
        <authorList>
            <person name="Sombolestani A."/>
        </authorList>
    </citation>
    <scope>NUCLEOTIDE SEQUENCE [LARGE SCALE GENOMIC DNA]</scope>
    <source>
        <strain evidence="1 2">LMG 21312</strain>
    </source>
</reference>
<evidence type="ECO:0000313" key="2">
    <source>
        <dbReference type="Proteomes" id="UP000561066"/>
    </source>
</evidence>
<evidence type="ECO:0008006" key="3">
    <source>
        <dbReference type="Google" id="ProtNLM"/>
    </source>
</evidence>
<dbReference type="SUPFAM" id="SSF56059">
    <property type="entry name" value="Glutathione synthetase ATP-binding domain-like"/>
    <property type="match status" value="1"/>
</dbReference>
<comment type="caution">
    <text evidence="1">The sequence shown here is derived from an EMBL/GenBank/DDBJ whole genome shotgun (WGS) entry which is preliminary data.</text>
</comment>
<gene>
    <name evidence="1" type="ORF">HLH21_02875</name>
</gene>
<protein>
    <recommendedName>
        <fullName evidence="3">ATP-grasp domain-containing protein</fullName>
    </recommendedName>
</protein>
<keyword evidence="2" id="KW-1185">Reference proteome</keyword>
<dbReference type="EMBL" id="JABEQH010000003">
    <property type="protein sequence ID" value="MBB2174869.1"/>
    <property type="molecule type" value="Genomic_DNA"/>
</dbReference>
<sequence>MMRSQRSTTDACSRQPISPPGFGAIERLPKPILCIPLVMQWLWLGLRYRSLTLPSVVNPAIETGGLAGESKHACLARIGPEYAPWVARTILVSPGDVHRVGAIAGTLGFPLIAKPDIGWCGYGVRRINDAGELAQYIAAFPSRAGFLLQEFVPGPFEAGLFYMRGPTETHGHLIGLAIRHPPQVTGDGVRSIAELMRADPRLFPLMAHYRTALPAGRLDHVPPSGEMVILGTAASLRVGGRYENAMRLNTPTLEGIVDAIARSMNGFYFGRLDVRFSSEDALRQGQFQIIEVNGAGSEAIQFWDPTLSLAGAYRGVFAKQKTLFALAADMRATGRIPIGAAALCRAWWGQLRLMRRYPPSN</sequence>
<name>A0A7W4P2K2_9PROT</name>
<accession>A0A7W4P2K2</accession>